<evidence type="ECO:0000259" key="10">
    <source>
        <dbReference type="PROSITE" id="PS50878"/>
    </source>
</evidence>
<dbReference type="InterPro" id="IPR000477">
    <property type="entry name" value="RT_dom"/>
</dbReference>
<dbReference type="SUPFAM" id="SSF50494">
    <property type="entry name" value="Trypsin-like serine proteases"/>
    <property type="match status" value="1"/>
</dbReference>
<sequence length="540" mass="60979">MDKISFKDCLTVKDLSRFLGMDYSQLSSMIYPSTSSLYITFIIPKKSGSDRIIDAPKAKLKSIQRALVKEFNQIYLPRINAHGFICKRSIITNAKHHINKKYVFNLDLKDFFPSIHFGRVRNLFMSNLFSFTYEVATVLAHICCHNGRLPQGAPTSPVLTNMIAFKLDNELLKLSIENKCSFTRYVDDLTFSFSCQKNKLPPDIICLNGDENITPGNKLQKIIEKNGFEINLSKCRLHHVTQSQKVTGIVVNNKTNVQRGFINKTRSMLYAWERFGLEAGAKEYITSYLEKDYGTYDKKRILSEPSAYFNLVIKGRINYIGMVRGNQDSIYKKLLYKYSVLNGEPDENLKKTSNDILADSIFIVEHSIEGTQGTAFLVDKLGLVTVWHVVEGVTSETSCFLDFFRFYDSDIKRKAVLHNSSKSKDLAIFKFSNNFQGIVPLKLGDSAKLKQGDEIKLIGFPSYNIGDHYHCNMGKITQRKKVLGINVWLIDIPITHGISGGPVLNSNDEVIGIATVGSEKHDSTTISHGFIPIADALKLL</sequence>
<comment type="similarity">
    <text evidence="8">Belongs to the bacterial reverse transcriptase family.</text>
</comment>
<keyword evidence="12" id="KW-1185">Reference proteome</keyword>
<dbReference type="PANTHER" id="PTHR34047">
    <property type="entry name" value="NUCLEAR INTRON MATURASE 1, MITOCHONDRIAL-RELATED"/>
    <property type="match status" value="1"/>
</dbReference>
<evidence type="ECO:0000256" key="5">
    <source>
        <dbReference type="ARBA" id="ARBA00022842"/>
    </source>
</evidence>
<gene>
    <name evidence="11" type="ORF">PXX05_00970</name>
</gene>
<name>A0ABY8AS77_9GAMM</name>
<keyword evidence="5" id="KW-0460">Magnesium</keyword>
<reference evidence="11 12" key="1">
    <citation type="submission" date="2023-02" db="EMBL/GenBank/DDBJ databases">
        <title>Genome Sequence of L. cardiaca H63T.</title>
        <authorList>
            <person name="Lopez A.E."/>
            <person name="Cianciotto N.P."/>
        </authorList>
    </citation>
    <scope>NUCLEOTIDE SEQUENCE [LARGE SCALE GENOMIC DNA]</scope>
    <source>
        <strain evidence="11 12">H63</strain>
    </source>
</reference>
<evidence type="ECO:0000256" key="6">
    <source>
        <dbReference type="ARBA" id="ARBA00022918"/>
    </source>
</evidence>
<dbReference type="InterPro" id="IPR000123">
    <property type="entry name" value="Reverse_transcriptase_msDNA"/>
</dbReference>
<dbReference type="PROSITE" id="PS50878">
    <property type="entry name" value="RT_POL"/>
    <property type="match status" value="1"/>
</dbReference>
<keyword evidence="7" id="KW-0051">Antiviral defense</keyword>
<evidence type="ECO:0000256" key="1">
    <source>
        <dbReference type="ARBA" id="ARBA00012493"/>
    </source>
</evidence>
<evidence type="ECO:0000256" key="2">
    <source>
        <dbReference type="ARBA" id="ARBA00022679"/>
    </source>
</evidence>
<evidence type="ECO:0000313" key="11">
    <source>
        <dbReference type="EMBL" id="WED43378.1"/>
    </source>
</evidence>
<dbReference type="RefSeq" id="WP_275089191.1">
    <property type="nucleotide sequence ID" value="NZ_CP119078.1"/>
</dbReference>
<keyword evidence="6 11" id="KW-0695">RNA-directed DNA polymerase</keyword>
<dbReference type="Proteomes" id="UP001222087">
    <property type="component" value="Chromosome"/>
</dbReference>
<dbReference type="InterPro" id="IPR051083">
    <property type="entry name" value="GrpII_Intron_Splice-Mob/Def"/>
</dbReference>
<dbReference type="Gene3D" id="2.40.10.120">
    <property type="match status" value="1"/>
</dbReference>
<evidence type="ECO:0000256" key="7">
    <source>
        <dbReference type="ARBA" id="ARBA00023118"/>
    </source>
</evidence>
<dbReference type="EMBL" id="CP119078">
    <property type="protein sequence ID" value="WED43378.1"/>
    <property type="molecule type" value="Genomic_DNA"/>
</dbReference>
<keyword evidence="2" id="KW-0808">Transferase</keyword>
<dbReference type="SUPFAM" id="SSF56672">
    <property type="entry name" value="DNA/RNA polymerases"/>
    <property type="match status" value="1"/>
</dbReference>
<dbReference type="InterPro" id="IPR009003">
    <property type="entry name" value="Peptidase_S1_PA"/>
</dbReference>
<feature type="domain" description="Reverse transcriptase" evidence="10">
    <location>
        <begin position="24"/>
        <end position="251"/>
    </location>
</feature>
<dbReference type="PANTHER" id="PTHR34047:SF7">
    <property type="entry name" value="RNA-DIRECTED DNA POLYMERASE"/>
    <property type="match status" value="1"/>
</dbReference>
<organism evidence="11 12">
    <name type="scientific">Legionella cardiaca</name>
    <dbReference type="NCBI Taxonomy" id="1071983"/>
    <lineage>
        <taxon>Bacteria</taxon>
        <taxon>Pseudomonadati</taxon>
        <taxon>Pseudomonadota</taxon>
        <taxon>Gammaproteobacteria</taxon>
        <taxon>Legionellales</taxon>
        <taxon>Legionellaceae</taxon>
        <taxon>Legionella</taxon>
    </lineage>
</organism>
<evidence type="ECO:0000256" key="4">
    <source>
        <dbReference type="ARBA" id="ARBA00022723"/>
    </source>
</evidence>
<evidence type="ECO:0000313" key="12">
    <source>
        <dbReference type="Proteomes" id="UP001222087"/>
    </source>
</evidence>
<dbReference type="Pfam" id="PF13365">
    <property type="entry name" value="Trypsin_2"/>
    <property type="match status" value="1"/>
</dbReference>
<dbReference type="PRINTS" id="PR00866">
    <property type="entry name" value="RNADNAPOLMS"/>
</dbReference>
<dbReference type="InterPro" id="IPR043502">
    <property type="entry name" value="DNA/RNA_pol_sf"/>
</dbReference>
<evidence type="ECO:0000256" key="3">
    <source>
        <dbReference type="ARBA" id="ARBA00022695"/>
    </source>
</evidence>
<comment type="catalytic activity">
    <reaction evidence="9">
        <text>DNA(n) + a 2'-deoxyribonucleoside 5'-triphosphate = DNA(n+1) + diphosphate</text>
        <dbReference type="Rhea" id="RHEA:22508"/>
        <dbReference type="Rhea" id="RHEA-COMP:17339"/>
        <dbReference type="Rhea" id="RHEA-COMP:17340"/>
        <dbReference type="ChEBI" id="CHEBI:33019"/>
        <dbReference type="ChEBI" id="CHEBI:61560"/>
        <dbReference type="ChEBI" id="CHEBI:173112"/>
        <dbReference type="EC" id="2.7.7.49"/>
    </reaction>
</comment>
<proteinExistence type="inferred from homology"/>
<dbReference type="GO" id="GO:0003964">
    <property type="term" value="F:RNA-directed DNA polymerase activity"/>
    <property type="evidence" value="ECO:0007669"/>
    <property type="project" value="UniProtKB-KW"/>
</dbReference>
<evidence type="ECO:0000256" key="8">
    <source>
        <dbReference type="ARBA" id="ARBA00034120"/>
    </source>
</evidence>
<keyword evidence="4" id="KW-0479">Metal-binding</keyword>
<protein>
    <recommendedName>
        <fullName evidence="1">RNA-directed DNA polymerase</fullName>
        <ecNumber evidence="1">2.7.7.49</ecNumber>
    </recommendedName>
</protein>
<dbReference type="CDD" id="cd03487">
    <property type="entry name" value="RT_Bac_retron_II"/>
    <property type="match status" value="1"/>
</dbReference>
<keyword evidence="3" id="KW-0548">Nucleotidyltransferase</keyword>
<accession>A0ABY8AS77</accession>
<dbReference type="EC" id="2.7.7.49" evidence="1"/>
<evidence type="ECO:0000256" key="9">
    <source>
        <dbReference type="ARBA" id="ARBA00048173"/>
    </source>
</evidence>
<dbReference type="Pfam" id="PF00078">
    <property type="entry name" value="RVT_1"/>
    <property type="match status" value="1"/>
</dbReference>